<dbReference type="EMBL" id="CAJJDO010000089">
    <property type="protein sequence ID" value="CAD8187445.1"/>
    <property type="molecule type" value="Genomic_DNA"/>
</dbReference>
<protein>
    <submittedName>
        <fullName evidence="3">Uncharacterized protein</fullName>
    </submittedName>
</protein>
<name>A0A8S1WFJ0_9CILI</name>
<feature type="region of interest" description="Disordered" evidence="2">
    <location>
        <begin position="475"/>
        <end position="552"/>
    </location>
</feature>
<gene>
    <name evidence="3" type="ORF">PPENT_87.1.T0890080</name>
</gene>
<comment type="caution">
    <text evidence="3">The sequence shown here is derived from an EMBL/GenBank/DDBJ whole genome shotgun (WGS) entry which is preliminary data.</text>
</comment>
<feature type="region of interest" description="Disordered" evidence="2">
    <location>
        <begin position="673"/>
        <end position="796"/>
    </location>
</feature>
<sequence length="796" mass="95737">MKHNKQQSHYILDFQDIEDISDNESESSKQSNQQQQINQSTPTPNRIELQIPNLQVKKETVEIPSILIQEDEEPVIRRKQDIHKQQWQVNFDELSEQELEESDRSEVAIEIQKDPSPLTIAVEEPQYIEQYFDDQNVIEEIDIEQEQLKMEQRKEQLKQDLITKQQQKQITKVQQVQMEQQRVQEIVNLSINKNIEIKQRYKQKFYNPKNSLLYLRLKGREDLYKKQEQIIDDQTKPVEQDEYLEGLECINNLLIGLSKIKDKKLGIIEKQKILPLQIQRHRLDEKGDHHKESKIQNKDERDKDLEQQKKNQNEKQTEQVIKQQQLQEAQLARQIRHEKQLQDKEKQKLLEQRQVYKILTKKQINQGLILYRCQLRQKQKDSIKWLRYSEIALISKGESEIFNFEKRISDQLFMQQHKSNMRSVLITKQAMFDIVTIHYVKEQKEVNEFEEKDVINNEMENLNLSINQDKLVNEKKVIKNNNRKKKVQENQKNRDQEKQQSQKEKQQQLDQLQQYDTIQKQDNQQKVNEQQQDIKRTKNKISYQESDEEKNDEDLLDADCIQIYKITQDRQRKLDKKDKELKQQQNNQQQIEESKQIELNEFGQNNNNQQIKELKKVKNQKIKECPLSRLETNDEIKKKQQINQKRKEKRRQEYQQYLNEIEQEQLNELAISKNKKATKDTQNQKINKQLIRQTNNKKRSNKQETENKEVQTNVNNSNATKQKEQLNTSENKSTSSKSSPKGESIESGYVSSKRIYEKKDQNKKRLKIIEDDESEFYEQNAKQNEKKQKKKRVRQK</sequence>
<keyword evidence="1" id="KW-0175">Coiled coil</keyword>
<feature type="compositionally biased region" description="Polar residues" evidence="2">
    <location>
        <begin position="680"/>
        <end position="694"/>
    </location>
</feature>
<feature type="compositionally biased region" description="Polar residues" evidence="2">
    <location>
        <begin position="710"/>
        <end position="728"/>
    </location>
</feature>
<evidence type="ECO:0000256" key="1">
    <source>
        <dbReference type="SAM" id="Coils"/>
    </source>
</evidence>
<feature type="region of interest" description="Disordered" evidence="2">
    <location>
        <begin position="1"/>
        <end position="47"/>
    </location>
</feature>
<feature type="compositionally biased region" description="Basic residues" evidence="2">
    <location>
        <begin position="787"/>
        <end position="796"/>
    </location>
</feature>
<feature type="compositionally biased region" description="Basic and acidic residues" evidence="2">
    <location>
        <begin position="487"/>
        <end position="507"/>
    </location>
</feature>
<dbReference type="Proteomes" id="UP000689195">
    <property type="component" value="Unassembled WGS sequence"/>
</dbReference>
<keyword evidence="4" id="KW-1185">Reference proteome</keyword>
<feature type="compositionally biased region" description="Low complexity" evidence="2">
    <location>
        <begin position="28"/>
        <end position="40"/>
    </location>
</feature>
<evidence type="ECO:0000313" key="3">
    <source>
        <dbReference type="EMBL" id="CAD8187445.1"/>
    </source>
</evidence>
<feature type="compositionally biased region" description="Basic and acidic residues" evidence="2">
    <location>
        <begin position="284"/>
        <end position="317"/>
    </location>
</feature>
<dbReference type="AlphaFoldDB" id="A0A8S1WFJ0"/>
<feature type="compositionally biased region" description="Low complexity" evidence="2">
    <location>
        <begin position="508"/>
        <end position="531"/>
    </location>
</feature>
<evidence type="ECO:0000313" key="4">
    <source>
        <dbReference type="Proteomes" id="UP000689195"/>
    </source>
</evidence>
<accession>A0A8S1WFJ0</accession>
<dbReference type="OrthoDB" id="312687at2759"/>
<feature type="compositionally biased region" description="Acidic residues" evidence="2">
    <location>
        <begin position="15"/>
        <end position="25"/>
    </location>
</feature>
<feature type="compositionally biased region" description="Low complexity" evidence="2">
    <location>
        <begin position="729"/>
        <end position="747"/>
    </location>
</feature>
<organism evidence="3 4">
    <name type="scientific">Paramecium pentaurelia</name>
    <dbReference type="NCBI Taxonomy" id="43138"/>
    <lineage>
        <taxon>Eukaryota</taxon>
        <taxon>Sar</taxon>
        <taxon>Alveolata</taxon>
        <taxon>Ciliophora</taxon>
        <taxon>Intramacronucleata</taxon>
        <taxon>Oligohymenophorea</taxon>
        <taxon>Peniculida</taxon>
        <taxon>Parameciidae</taxon>
        <taxon>Paramecium</taxon>
    </lineage>
</organism>
<reference evidence="3" key="1">
    <citation type="submission" date="2021-01" db="EMBL/GenBank/DDBJ databases">
        <authorList>
            <consortium name="Genoscope - CEA"/>
            <person name="William W."/>
        </authorList>
    </citation>
    <scope>NUCLEOTIDE SEQUENCE</scope>
</reference>
<proteinExistence type="predicted"/>
<feature type="region of interest" description="Disordered" evidence="2">
    <location>
        <begin position="284"/>
        <end position="318"/>
    </location>
</feature>
<evidence type="ECO:0000256" key="2">
    <source>
        <dbReference type="SAM" id="MobiDB-lite"/>
    </source>
</evidence>
<feature type="coiled-coil region" evidence="1">
    <location>
        <begin position="140"/>
        <end position="167"/>
    </location>
</feature>
<feature type="coiled-coil region" evidence="1">
    <location>
        <begin position="567"/>
        <end position="620"/>
    </location>
</feature>